<comment type="subcellular location">
    <subcellularLocation>
        <location evidence="1 6">Membrane</location>
        <topology evidence="1 6">Multi-pass membrane protein</topology>
    </subcellularLocation>
</comment>
<dbReference type="AlphaFoldDB" id="A0A6V8P0L5"/>
<evidence type="ECO:0000256" key="3">
    <source>
        <dbReference type="ARBA" id="ARBA00022692"/>
    </source>
</evidence>
<comment type="caution">
    <text evidence="6">Lacks conserved residue(s) required for the propagation of feature annotation.</text>
</comment>
<protein>
    <recommendedName>
        <fullName evidence="6">GDT1 family protein</fullName>
    </recommendedName>
</protein>
<dbReference type="Proteomes" id="UP000543224">
    <property type="component" value="Unassembled WGS sequence"/>
</dbReference>
<organism evidence="7 8">
    <name type="scientific">Candidatus Hakubella thermalkaliphila</name>
    <dbReference type="NCBI Taxonomy" id="2754717"/>
    <lineage>
        <taxon>Bacteria</taxon>
        <taxon>Bacillati</taxon>
        <taxon>Actinomycetota</taxon>
        <taxon>Actinomycetota incertae sedis</taxon>
        <taxon>Candidatus Hakubellales</taxon>
        <taxon>Candidatus Hakubellaceae</taxon>
        <taxon>Candidatus Hakubella</taxon>
    </lineage>
</organism>
<reference evidence="7 8" key="1">
    <citation type="journal article" date="2020" name="Front. Microbiol.">
        <title>Single-cell genomics of novel Actinobacteria with the Wood-Ljungdahl pathway discovered in a serpentinizing system.</title>
        <authorList>
            <person name="Merino N."/>
            <person name="Kawai M."/>
            <person name="Boyd E.S."/>
            <person name="Colman D.R."/>
            <person name="McGlynn S.E."/>
            <person name="Nealson K.H."/>
            <person name="Kurokawa K."/>
            <person name="Hongoh Y."/>
        </authorList>
    </citation>
    <scope>NUCLEOTIDE SEQUENCE [LARGE SCALE GENOMIC DNA]</scope>
    <source>
        <strain evidence="7 8">S25</strain>
    </source>
</reference>
<dbReference type="GO" id="GO:0016020">
    <property type="term" value="C:membrane"/>
    <property type="evidence" value="ECO:0007669"/>
    <property type="project" value="UniProtKB-SubCell"/>
</dbReference>
<sequence>FLGASLAMATVTLLGVVFGEALIQIVPVAYLRKGSALLFVLIGVLMFFEIL</sequence>
<dbReference type="GO" id="GO:0046873">
    <property type="term" value="F:metal ion transmembrane transporter activity"/>
    <property type="evidence" value="ECO:0007669"/>
    <property type="project" value="InterPro"/>
</dbReference>
<comment type="similarity">
    <text evidence="2 6">Belongs to the GDT1 family.</text>
</comment>
<evidence type="ECO:0000256" key="4">
    <source>
        <dbReference type="ARBA" id="ARBA00022989"/>
    </source>
</evidence>
<proteinExistence type="inferred from homology"/>
<keyword evidence="4 6" id="KW-1133">Transmembrane helix</keyword>
<keyword evidence="5 6" id="KW-0472">Membrane</keyword>
<evidence type="ECO:0000313" key="7">
    <source>
        <dbReference type="EMBL" id="GFP26045.1"/>
    </source>
</evidence>
<dbReference type="Pfam" id="PF01169">
    <property type="entry name" value="GDT1"/>
    <property type="match status" value="1"/>
</dbReference>
<feature type="non-terminal residue" evidence="7">
    <location>
        <position position="1"/>
    </location>
</feature>
<keyword evidence="3 6" id="KW-0812">Transmembrane</keyword>
<evidence type="ECO:0000256" key="2">
    <source>
        <dbReference type="ARBA" id="ARBA00009190"/>
    </source>
</evidence>
<evidence type="ECO:0000256" key="6">
    <source>
        <dbReference type="RuleBase" id="RU365102"/>
    </source>
</evidence>
<dbReference type="EMBL" id="BLRX01000334">
    <property type="protein sequence ID" value="GFP26045.1"/>
    <property type="molecule type" value="Genomic_DNA"/>
</dbReference>
<dbReference type="InterPro" id="IPR001727">
    <property type="entry name" value="GDT1-like"/>
</dbReference>
<evidence type="ECO:0000313" key="8">
    <source>
        <dbReference type="Proteomes" id="UP000543224"/>
    </source>
</evidence>
<accession>A0A6V8P0L5</accession>
<name>A0A6V8P0L5_9ACTN</name>
<evidence type="ECO:0000256" key="1">
    <source>
        <dbReference type="ARBA" id="ARBA00004141"/>
    </source>
</evidence>
<feature type="transmembrane region" description="Helical" evidence="6">
    <location>
        <begin position="29"/>
        <end position="48"/>
    </location>
</feature>
<gene>
    <name evidence="7" type="ORF">HKBW3S25_01531</name>
</gene>
<evidence type="ECO:0000256" key="5">
    <source>
        <dbReference type="ARBA" id="ARBA00023136"/>
    </source>
</evidence>
<comment type="caution">
    <text evidence="7">The sequence shown here is derived from an EMBL/GenBank/DDBJ whole genome shotgun (WGS) entry which is preliminary data.</text>
</comment>